<reference evidence="1" key="1">
    <citation type="submission" date="2018-02" db="EMBL/GenBank/DDBJ databases">
        <title>Rhizophora mucronata_Transcriptome.</title>
        <authorList>
            <person name="Meera S.P."/>
            <person name="Sreeshan A."/>
            <person name="Augustine A."/>
        </authorList>
    </citation>
    <scope>NUCLEOTIDE SEQUENCE</scope>
    <source>
        <tissue evidence="1">Leaf</tissue>
    </source>
</reference>
<dbReference type="EMBL" id="GGEC01093130">
    <property type="protein sequence ID" value="MBX73614.1"/>
    <property type="molecule type" value="Transcribed_RNA"/>
</dbReference>
<protein>
    <submittedName>
        <fullName evidence="1">Uncharacterized protein</fullName>
    </submittedName>
</protein>
<name>A0A2P2R3A6_RHIMU</name>
<evidence type="ECO:0000313" key="1">
    <source>
        <dbReference type="EMBL" id="MBX73614.1"/>
    </source>
</evidence>
<proteinExistence type="predicted"/>
<accession>A0A2P2R3A6</accession>
<sequence>MVINNLYEFSPPTRRQSPKDEILFGQEIHVILQKDYFPFYGLALD</sequence>
<dbReference type="AlphaFoldDB" id="A0A2P2R3A6"/>
<organism evidence="1">
    <name type="scientific">Rhizophora mucronata</name>
    <name type="common">Asiatic mangrove</name>
    <dbReference type="NCBI Taxonomy" id="61149"/>
    <lineage>
        <taxon>Eukaryota</taxon>
        <taxon>Viridiplantae</taxon>
        <taxon>Streptophyta</taxon>
        <taxon>Embryophyta</taxon>
        <taxon>Tracheophyta</taxon>
        <taxon>Spermatophyta</taxon>
        <taxon>Magnoliopsida</taxon>
        <taxon>eudicotyledons</taxon>
        <taxon>Gunneridae</taxon>
        <taxon>Pentapetalae</taxon>
        <taxon>rosids</taxon>
        <taxon>fabids</taxon>
        <taxon>Malpighiales</taxon>
        <taxon>Rhizophoraceae</taxon>
        <taxon>Rhizophora</taxon>
    </lineage>
</organism>